<organism evidence="1 2">
    <name type="scientific">Microvirga aerilata</name>
    <dbReference type="NCBI Taxonomy" id="670292"/>
    <lineage>
        <taxon>Bacteria</taxon>
        <taxon>Pseudomonadati</taxon>
        <taxon>Pseudomonadota</taxon>
        <taxon>Alphaproteobacteria</taxon>
        <taxon>Hyphomicrobiales</taxon>
        <taxon>Methylobacteriaceae</taxon>
        <taxon>Microvirga</taxon>
    </lineage>
</organism>
<evidence type="ECO:0000313" key="2">
    <source>
        <dbReference type="Proteomes" id="UP000605848"/>
    </source>
</evidence>
<name>A0A936ZB29_9HYPH</name>
<dbReference type="AlphaFoldDB" id="A0A936ZB29"/>
<evidence type="ECO:0000313" key="1">
    <source>
        <dbReference type="EMBL" id="MBL0404440.1"/>
    </source>
</evidence>
<protein>
    <submittedName>
        <fullName evidence="1">Uncharacterized protein</fullName>
    </submittedName>
</protein>
<keyword evidence="2" id="KW-1185">Reference proteome</keyword>
<sequence length="172" mass="20063">MQIITTRRELLGWLSKHLLEVEPLRPMDGIILQSYQHIIKIFQEDGELDVDRTRWSEQIDQHFLALLDTTSTIMLPEAVLGFMSDIFGRAINGAVPIEETIELLIQMLDFKDKYVQFERGGKTRYVVSTGQCVRRLKTTFRVTLRHVNYAYGGGRDSDDRLRYGALWWREGQ</sequence>
<proteinExistence type="predicted"/>
<reference evidence="1" key="1">
    <citation type="submission" date="2021-01" db="EMBL/GenBank/DDBJ databases">
        <title>Microvirga sp.</title>
        <authorList>
            <person name="Kim M.K."/>
        </authorList>
    </citation>
    <scope>NUCLEOTIDE SEQUENCE</scope>
    <source>
        <strain evidence="1">5420S-16</strain>
    </source>
</reference>
<dbReference type="RefSeq" id="WP_202059120.1">
    <property type="nucleotide sequence ID" value="NZ_JAEQMY010000012.1"/>
</dbReference>
<accession>A0A936ZB29</accession>
<gene>
    <name evidence="1" type="ORF">JKG68_10715</name>
</gene>
<dbReference type="Proteomes" id="UP000605848">
    <property type="component" value="Unassembled WGS sequence"/>
</dbReference>
<dbReference type="EMBL" id="JAEQMY010000012">
    <property type="protein sequence ID" value="MBL0404440.1"/>
    <property type="molecule type" value="Genomic_DNA"/>
</dbReference>
<comment type="caution">
    <text evidence="1">The sequence shown here is derived from an EMBL/GenBank/DDBJ whole genome shotgun (WGS) entry which is preliminary data.</text>
</comment>